<sequence>MDTLSQHHPEYVSLAWGAIKFLFIAVLNHEELITEIAKAVAKIANILPRADLVSNLYPTPRMRLAVAQLYAKIMYFVRDAVKWYKKGKFAHSVSAVLKPYSLGYKDIVEEISEASRRVDQEASAASKAEIRDLHIKLQQFTLLSMGL</sequence>
<reference evidence="3" key="2">
    <citation type="submission" date="2015-01" db="EMBL/GenBank/DDBJ databases">
        <title>Evolutionary Origins and Diversification of the Mycorrhizal Mutualists.</title>
        <authorList>
            <consortium name="DOE Joint Genome Institute"/>
            <consortium name="Mycorrhizal Genomics Consortium"/>
            <person name="Kohler A."/>
            <person name="Kuo A."/>
            <person name="Nagy L.G."/>
            <person name="Floudas D."/>
            <person name="Copeland A."/>
            <person name="Barry K.W."/>
            <person name="Cichocki N."/>
            <person name="Veneault-Fourrey C."/>
            <person name="LaButti K."/>
            <person name="Lindquist E.A."/>
            <person name="Lipzen A."/>
            <person name="Lundell T."/>
            <person name="Morin E."/>
            <person name="Murat C."/>
            <person name="Riley R."/>
            <person name="Ohm R."/>
            <person name="Sun H."/>
            <person name="Tunlid A."/>
            <person name="Henrissat B."/>
            <person name="Grigoriev I.V."/>
            <person name="Hibbett D.S."/>
            <person name="Martin F."/>
        </authorList>
    </citation>
    <scope>NUCLEOTIDE SEQUENCE [LARGE SCALE GENOMIC DNA]</scope>
    <source>
        <strain evidence="3">Zn</strain>
    </source>
</reference>
<dbReference type="InParanoid" id="A0A0C3HIY0"/>
<dbReference type="STRING" id="913774.A0A0C3HIY0"/>
<gene>
    <name evidence="2" type="ORF">OIDMADRAFT_119346</name>
</gene>
<keyword evidence="3" id="KW-1185">Reference proteome</keyword>
<dbReference type="OrthoDB" id="61900at2759"/>
<proteinExistence type="predicted"/>
<feature type="domain" description="DUF7708" evidence="1">
    <location>
        <begin position="1"/>
        <end position="130"/>
    </location>
</feature>
<organism evidence="2 3">
    <name type="scientific">Oidiodendron maius (strain Zn)</name>
    <dbReference type="NCBI Taxonomy" id="913774"/>
    <lineage>
        <taxon>Eukaryota</taxon>
        <taxon>Fungi</taxon>
        <taxon>Dikarya</taxon>
        <taxon>Ascomycota</taxon>
        <taxon>Pezizomycotina</taxon>
        <taxon>Leotiomycetes</taxon>
        <taxon>Leotiomycetes incertae sedis</taxon>
        <taxon>Myxotrichaceae</taxon>
        <taxon>Oidiodendron</taxon>
    </lineage>
</organism>
<evidence type="ECO:0000313" key="2">
    <source>
        <dbReference type="EMBL" id="KIN03030.1"/>
    </source>
</evidence>
<dbReference type="HOGENOM" id="CLU_1768647_0_0_1"/>
<dbReference type="Proteomes" id="UP000054321">
    <property type="component" value="Unassembled WGS sequence"/>
</dbReference>
<reference evidence="2 3" key="1">
    <citation type="submission" date="2014-04" db="EMBL/GenBank/DDBJ databases">
        <authorList>
            <consortium name="DOE Joint Genome Institute"/>
            <person name="Kuo A."/>
            <person name="Martino E."/>
            <person name="Perotto S."/>
            <person name="Kohler A."/>
            <person name="Nagy L.G."/>
            <person name="Floudas D."/>
            <person name="Copeland A."/>
            <person name="Barry K.W."/>
            <person name="Cichocki N."/>
            <person name="Veneault-Fourrey C."/>
            <person name="LaButti K."/>
            <person name="Lindquist E.A."/>
            <person name="Lipzen A."/>
            <person name="Lundell T."/>
            <person name="Morin E."/>
            <person name="Murat C."/>
            <person name="Sun H."/>
            <person name="Tunlid A."/>
            <person name="Henrissat B."/>
            <person name="Grigoriev I.V."/>
            <person name="Hibbett D.S."/>
            <person name="Martin F."/>
            <person name="Nordberg H.P."/>
            <person name="Cantor M.N."/>
            <person name="Hua S.X."/>
        </authorList>
    </citation>
    <scope>NUCLEOTIDE SEQUENCE [LARGE SCALE GENOMIC DNA]</scope>
    <source>
        <strain evidence="2 3">Zn</strain>
    </source>
</reference>
<protein>
    <recommendedName>
        <fullName evidence="1">DUF7708 domain-containing protein</fullName>
    </recommendedName>
</protein>
<dbReference type="AlphaFoldDB" id="A0A0C3HIY0"/>
<name>A0A0C3HIY0_OIDMZ</name>
<dbReference type="InterPro" id="IPR056125">
    <property type="entry name" value="DUF7708"/>
</dbReference>
<dbReference type="EMBL" id="KN832874">
    <property type="protein sequence ID" value="KIN03030.1"/>
    <property type="molecule type" value="Genomic_DNA"/>
</dbReference>
<evidence type="ECO:0000259" key="1">
    <source>
        <dbReference type="Pfam" id="PF24809"/>
    </source>
</evidence>
<dbReference type="Pfam" id="PF24809">
    <property type="entry name" value="DUF7708"/>
    <property type="match status" value="1"/>
</dbReference>
<accession>A0A0C3HIY0</accession>
<evidence type="ECO:0000313" key="3">
    <source>
        <dbReference type="Proteomes" id="UP000054321"/>
    </source>
</evidence>